<dbReference type="AlphaFoldDB" id="A0A8H3PA06"/>
<accession>A0A8H3PA06</accession>
<name>A0A8H3PA06_9EURO</name>
<gene>
    <name evidence="2" type="ORF">IFM46972_08695</name>
</gene>
<protein>
    <submittedName>
        <fullName evidence="2">Uncharacterized protein</fullName>
    </submittedName>
</protein>
<proteinExistence type="predicted"/>
<feature type="region of interest" description="Disordered" evidence="1">
    <location>
        <begin position="272"/>
        <end position="308"/>
    </location>
</feature>
<comment type="caution">
    <text evidence="2">The sequence shown here is derived from an EMBL/GenBank/DDBJ whole genome shotgun (WGS) entry which is preliminary data.</text>
</comment>
<sequence>MSCFTPVINSGTPNNEFGPDIYATNVFETAFDYARPSGAVMVFKDPDLQDLNRGDNANRTASTNATPYIPTLKVLGVIPHYTKTILDCPWQADANMRHIRYAINIVEKHPVEILSSGKSFRIWIASPYNGKDAHIVLRHKISLIQEFNGPVFATSIVMDSRIPQFFFYHGFFMDNGVRFRALSAKNQDLYLTVASKLGGIAIRQDFYETIHRPAIYGQFTREHREIVNRLEADADSQLKKAFPHIVRFKQPSSILCVVVDLPPGQGSGPCLAVSGHAAQQQESPFDRPSPLPAVRHPPPFDQATSTTADASLSQELFPLMLGVIGVRGSW</sequence>
<dbReference type="EMBL" id="BLKC01000077">
    <property type="protein sequence ID" value="GFF49009.1"/>
    <property type="molecule type" value="Genomic_DNA"/>
</dbReference>
<evidence type="ECO:0000313" key="2">
    <source>
        <dbReference type="EMBL" id="GFF49009.1"/>
    </source>
</evidence>
<evidence type="ECO:0000256" key="1">
    <source>
        <dbReference type="SAM" id="MobiDB-lite"/>
    </source>
</evidence>
<evidence type="ECO:0000313" key="3">
    <source>
        <dbReference type="Proteomes" id="UP000465221"/>
    </source>
</evidence>
<dbReference type="Proteomes" id="UP000465221">
    <property type="component" value="Unassembled WGS sequence"/>
</dbReference>
<feature type="compositionally biased region" description="Pro residues" evidence="1">
    <location>
        <begin position="287"/>
        <end position="300"/>
    </location>
</feature>
<reference evidence="2 3" key="1">
    <citation type="submission" date="2020-01" db="EMBL/GenBank/DDBJ databases">
        <title>Draft genome sequence of Aspergillus udagawae IFM 46972.</title>
        <authorList>
            <person name="Takahashi H."/>
            <person name="Yaguchi T."/>
        </authorList>
    </citation>
    <scope>NUCLEOTIDE SEQUENCE [LARGE SCALE GENOMIC DNA]</scope>
    <source>
        <strain evidence="2 3">IFM 46972</strain>
    </source>
</reference>
<organism evidence="2 3">
    <name type="scientific">Aspergillus udagawae</name>
    <dbReference type="NCBI Taxonomy" id="91492"/>
    <lineage>
        <taxon>Eukaryota</taxon>
        <taxon>Fungi</taxon>
        <taxon>Dikarya</taxon>
        <taxon>Ascomycota</taxon>
        <taxon>Pezizomycotina</taxon>
        <taxon>Eurotiomycetes</taxon>
        <taxon>Eurotiomycetidae</taxon>
        <taxon>Eurotiales</taxon>
        <taxon>Aspergillaceae</taxon>
        <taxon>Aspergillus</taxon>
        <taxon>Aspergillus subgen. Fumigati</taxon>
    </lineage>
</organism>